<organism evidence="2 3">
    <name type="scientific">Okeania hirsuta</name>
    <dbReference type="NCBI Taxonomy" id="1458930"/>
    <lineage>
        <taxon>Bacteria</taxon>
        <taxon>Bacillati</taxon>
        <taxon>Cyanobacteriota</taxon>
        <taxon>Cyanophyceae</taxon>
        <taxon>Oscillatoriophycideae</taxon>
        <taxon>Oscillatoriales</taxon>
        <taxon>Microcoleaceae</taxon>
        <taxon>Okeania</taxon>
    </lineage>
</organism>
<evidence type="ECO:0000313" key="2">
    <source>
        <dbReference type="EMBL" id="RQH21729.1"/>
    </source>
</evidence>
<name>A0A3N6Q5M9_9CYAN</name>
<gene>
    <name evidence="2" type="ORF">D5R40_31325</name>
</gene>
<protein>
    <submittedName>
        <fullName evidence="2">Uncharacterized protein</fullName>
    </submittedName>
</protein>
<evidence type="ECO:0000256" key="1">
    <source>
        <dbReference type="SAM" id="Phobius"/>
    </source>
</evidence>
<keyword evidence="1" id="KW-1133">Transmembrane helix</keyword>
<dbReference type="RefSeq" id="WP_124147533.1">
    <property type="nucleotide sequence ID" value="NZ_CAWOKI010000282.1"/>
</dbReference>
<evidence type="ECO:0000313" key="3">
    <source>
        <dbReference type="Proteomes" id="UP000269154"/>
    </source>
</evidence>
<keyword evidence="3" id="KW-1185">Reference proteome</keyword>
<dbReference type="Proteomes" id="UP000269154">
    <property type="component" value="Unassembled WGS sequence"/>
</dbReference>
<proteinExistence type="predicted"/>
<accession>A0A3N6Q5M9</accession>
<reference evidence="2 3" key="1">
    <citation type="journal article" date="2018" name="ACS Chem. Biol.">
        <title>Ketoreductase domain dysfunction expands chemodiversity: malyngamide biosynthesis in the cyanobacterium Okeania hirsuta.</title>
        <authorList>
            <person name="Moss N.A."/>
            <person name="Leao T."/>
            <person name="Rankin M."/>
            <person name="McCullough T.M."/>
            <person name="Qu P."/>
            <person name="Korobeynikov A."/>
            <person name="Smith J.L."/>
            <person name="Gerwick L."/>
            <person name="Gerwick W.H."/>
        </authorList>
    </citation>
    <scope>NUCLEOTIDE SEQUENCE [LARGE SCALE GENOMIC DNA]</scope>
    <source>
        <strain evidence="2 3">PAB10Feb10-1</strain>
    </source>
</reference>
<sequence>MWQSTQGIPNIPDLTHPQELIEFGNHILKLSLILIILIGFFGLSIAIISFTIRNQKSEPNILINELVSQYSSLLKKLPHLILVLILLVGGFFLCSTISNRYHHWEQAKIAKIAAGVAGERLEQMAPKVRYVVEEPYTYYQWIDNKQVEVKSTRNVDKYLRINASNIQVNINQAKDVQNLKAIYVADFSAEYQVTKFFCNPPCL</sequence>
<comment type="caution">
    <text evidence="2">The sequence shown here is derived from an EMBL/GenBank/DDBJ whole genome shotgun (WGS) entry which is preliminary data.</text>
</comment>
<dbReference type="EMBL" id="RCBY01000383">
    <property type="protein sequence ID" value="RQH21729.1"/>
    <property type="molecule type" value="Genomic_DNA"/>
</dbReference>
<feature type="transmembrane region" description="Helical" evidence="1">
    <location>
        <begin position="73"/>
        <end position="93"/>
    </location>
</feature>
<keyword evidence="1" id="KW-0472">Membrane</keyword>
<dbReference type="AlphaFoldDB" id="A0A3N6Q5M9"/>
<feature type="transmembrane region" description="Helical" evidence="1">
    <location>
        <begin position="30"/>
        <end position="52"/>
    </location>
</feature>
<keyword evidence="1" id="KW-0812">Transmembrane</keyword>
<dbReference type="OrthoDB" id="568803at2"/>